<keyword evidence="10" id="KW-0333">Golgi apparatus</keyword>
<evidence type="ECO:0000259" key="17">
    <source>
        <dbReference type="Pfam" id="PF04815"/>
    </source>
</evidence>
<keyword evidence="5" id="KW-0813">Transport</keyword>
<evidence type="ECO:0000256" key="13">
    <source>
        <dbReference type="SAM" id="MobiDB-lite"/>
    </source>
</evidence>
<evidence type="ECO:0000259" key="14">
    <source>
        <dbReference type="Pfam" id="PF00626"/>
    </source>
</evidence>
<dbReference type="Gene3D" id="3.40.20.10">
    <property type="entry name" value="Severin"/>
    <property type="match status" value="1"/>
</dbReference>
<feature type="domain" description="Sec23/Sec24 helical" evidence="17">
    <location>
        <begin position="911"/>
        <end position="1009"/>
    </location>
</feature>
<keyword evidence="12" id="KW-0968">Cytoplasmic vesicle</keyword>
<dbReference type="Pfam" id="PF00626">
    <property type="entry name" value="Gelsolin"/>
    <property type="match status" value="1"/>
</dbReference>
<dbReference type="InterPro" id="IPR036174">
    <property type="entry name" value="Znf_Sec23_Sec24_sf"/>
</dbReference>
<dbReference type="GO" id="GO:0008270">
    <property type="term" value="F:zinc ion binding"/>
    <property type="evidence" value="ECO:0007669"/>
    <property type="project" value="InterPro"/>
</dbReference>
<evidence type="ECO:0000256" key="1">
    <source>
        <dbReference type="ARBA" id="ARBA00004299"/>
    </source>
</evidence>
<protein>
    <submittedName>
        <fullName evidence="19">Protein transport protein Sec24B</fullName>
    </submittedName>
</protein>
<evidence type="ECO:0000256" key="4">
    <source>
        <dbReference type="ARBA" id="ARBA00008334"/>
    </source>
</evidence>
<evidence type="ECO:0000256" key="3">
    <source>
        <dbReference type="ARBA" id="ARBA00004397"/>
    </source>
</evidence>
<evidence type="ECO:0000256" key="8">
    <source>
        <dbReference type="ARBA" id="ARBA00022892"/>
    </source>
</evidence>
<dbReference type="InterPro" id="IPR029006">
    <property type="entry name" value="ADF-H/Gelsolin-like_dom_sf"/>
</dbReference>
<feature type="region of interest" description="Disordered" evidence="13">
    <location>
        <begin position="1"/>
        <end position="414"/>
    </location>
</feature>
<feature type="domain" description="Sec23/Sec24 beta-sandwich" evidence="18">
    <location>
        <begin position="814"/>
        <end position="898"/>
    </location>
</feature>
<dbReference type="SUPFAM" id="SSF53300">
    <property type="entry name" value="vWA-like"/>
    <property type="match status" value="1"/>
</dbReference>
<dbReference type="Pfam" id="PF04815">
    <property type="entry name" value="Sec23_helical"/>
    <property type="match status" value="1"/>
</dbReference>
<feature type="compositionally biased region" description="Pro residues" evidence="13">
    <location>
        <begin position="316"/>
        <end position="333"/>
    </location>
</feature>
<dbReference type="GO" id="GO:0030127">
    <property type="term" value="C:COPII vesicle coat"/>
    <property type="evidence" value="ECO:0007669"/>
    <property type="project" value="InterPro"/>
</dbReference>
<dbReference type="Gene3D" id="2.30.30.380">
    <property type="entry name" value="Zn-finger domain of Sec23/24"/>
    <property type="match status" value="1"/>
</dbReference>
<reference evidence="19" key="1">
    <citation type="submission" date="2023-03" db="EMBL/GenBank/DDBJ databases">
        <authorList>
            <person name="Steffen K."/>
            <person name="Cardenas P."/>
        </authorList>
    </citation>
    <scope>NUCLEOTIDE SEQUENCE</scope>
</reference>
<keyword evidence="11" id="KW-0472">Membrane</keyword>
<evidence type="ECO:0000259" key="18">
    <source>
        <dbReference type="Pfam" id="PF08033"/>
    </source>
</evidence>
<sequence>MSYVYPGTGGMSMHSGRPPPPSAGPPGHVTNSAPPPSGPGPGGYYGRMPYGPQYPLPPTAQIQPTGNALSSGMQWMSIRPPPPGGSGTVQPPSRLLSSSGQVASGHALPGQNLAGHTGPPPPHPTKTGLPPPSSHGAPWASEPPKNLPPSSSGHTVSGQLPLPPPMQPVVSYNSNVRMPPPLSLGQPPSSGQPLMPGSGQPPSSGHVPGGVQGPRPGLLPTPPTSAQGLLPTPPRQPPSVSGHGILPTPPPPTAGQGGLLPPPARPPVSGQGLLPAPGQLPSHPPMTGATSAGRYPMAPPPGVSGAAVMTPGHGLLPPPPPTVSGQGPPPPQPTGIGSSLPPPPTGWSYRGPESTGSRPPPPPGSTGGGGMMGQAPPPPPPTSAMAPPPSHPHMAHPPNPHSTQPQKPTVPADPELRPVNIMEARQVLPQTPLVPPKISLPGGLGVFNPPPHIMCCTMNAVPTTSSLLGKMKLPLAIHIHPYKDVSMHECPVIHPSTIVRCRVCRAYINPFVVFIDSRHWRCNLCFRPNALPEDFDYNAQTGKRGDRGMRMEIKRSSVEYIASSEYMLRPPQPCVYYFIIDVSYNSVNSGVLALTCRCLLDCLGRVPGDARTLVGFLTVDSSLHFYNLSIGNSQPQMMVVSDVDDIFIPSPDSLLVNLKESKDMIRTLLEDMPGIFAETPITECALGAALQVAEKLLHSIGGRVTVIQTCLPTTGPGALKNRDVNPPATKKDTINMAPASDFYKKLALDLSSQQIAVDLFAFSSSQFIDLSTISCVSKFSAGQVFYYPDFHHSQHTSRLRYEKDFTRYLTRKIGFEAVMRIRCTEGISLHTFHGNFFVRSTDLLSLPNTNPDHGYTISLSIDENLKDMSTVCCQAALLYTSSRGERRIRVHTLCLPVSSQPSVLYSKLNVVAITGVLANMAVDRATSSSIGDARDALLNTVVDCTKMYRSQVASANCPPFTLPSSLAQLPLFVLSLLKNPAFTLSSRISYDVRAQTMNLIKSTPLSYLMPTIYPSLYALHSLTEQNVVETETGETVVQAPLLQLSPENTSRYGIFLMDCGHSMYIWVSSDAPDALVSKILGVTNFEAIPEDMTTIPVQDNESSRVVHMLLKQISLSRQHHVSLIVIRERSQKRLLFVERLLDGKTDNGTSYYEFISHILRQLGK</sequence>
<dbReference type="InterPro" id="IPR006900">
    <property type="entry name" value="Sec23/24_helical_dom"/>
</dbReference>
<feature type="domain" description="Gelsolin-like" evidence="14">
    <location>
        <begin position="1037"/>
        <end position="1101"/>
    </location>
</feature>
<dbReference type="GO" id="GO:0000149">
    <property type="term" value="F:SNARE binding"/>
    <property type="evidence" value="ECO:0007669"/>
    <property type="project" value="TreeGrafter"/>
</dbReference>
<evidence type="ECO:0000256" key="5">
    <source>
        <dbReference type="ARBA" id="ARBA00022448"/>
    </source>
</evidence>
<proteinExistence type="inferred from homology"/>
<dbReference type="InterPro" id="IPR036180">
    <property type="entry name" value="Gelsolin-like_dom_sf"/>
</dbReference>
<evidence type="ECO:0000256" key="12">
    <source>
        <dbReference type="ARBA" id="ARBA00023329"/>
    </source>
</evidence>
<name>A0AA35TRJ0_GEOBA</name>
<evidence type="ECO:0000256" key="11">
    <source>
        <dbReference type="ARBA" id="ARBA00023136"/>
    </source>
</evidence>
<evidence type="ECO:0000313" key="20">
    <source>
        <dbReference type="Proteomes" id="UP001174909"/>
    </source>
</evidence>
<dbReference type="InterPro" id="IPR036465">
    <property type="entry name" value="vWFA_dom_sf"/>
</dbReference>
<keyword evidence="6" id="KW-0963">Cytoplasm</keyword>
<keyword evidence="7" id="KW-0256">Endoplasmic reticulum</keyword>
<feature type="compositionally biased region" description="Polar residues" evidence="13">
    <location>
        <begin position="88"/>
        <end position="102"/>
    </location>
</feature>
<evidence type="ECO:0000256" key="2">
    <source>
        <dbReference type="ARBA" id="ARBA00004394"/>
    </source>
</evidence>
<keyword evidence="8" id="KW-0931">ER-Golgi transport</keyword>
<evidence type="ECO:0000256" key="7">
    <source>
        <dbReference type="ARBA" id="ARBA00022824"/>
    </source>
</evidence>
<dbReference type="Pfam" id="PF08033">
    <property type="entry name" value="Sec23_BS"/>
    <property type="match status" value="1"/>
</dbReference>
<dbReference type="InterPro" id="IPR006895">
    <property type="entry name" value="Znf_Sec23_Sec24"/>
</dbReference>
<dbReference type="SUPFAM" id="SSF82919">
    <property type="entry name" value="Zn-finger domain of Sec23/24"/>
    <property type="match status" value="1"/>
</dbReference>
<comment type="caution">
    <text evidence="19">The sequence shown here is derived from an EMBL/GenBank/DDBJ whole genome shotgun (WGS) entry which is preliminary data.</text>
</comment>
<dbReference type="InterPro" id="IPR041742">
    <property type="entry name" value="Sec24-like_trunk_dom"/>
</dbReference>
<feature type="compositionally biased region" description="Polar residues" evidence="13">
    <location>
        <begin position="148"/>
        <end position="158"/>
    </location>
</feature>
<keyword evidence="20" id="KW-1185">Reference proteome</keyword>
<dbReference type="GO" id="GO:0000139">
    <property type="term" value="C:Golgi membrane"/>
    <property type="evidence" value="ECO:0007669"/>
    <property type="project" value="UniProtKB-SubCell"/>
</dbReference>
<feature type="compositionally biased region" description="Low complexity" evidence="13">
    <location>
        <begin position="183"/>
        <end position="194"/>
    </location>
</feature>
<dbReference type="SUPFAM" id="SSF81995">
    <property type="entry name" value="beta-sandwich domain of Sec23/24"/>
    <property type="match status" value="1"/>
</dbReference>
<dbReference type="Gene3D" id="1.20.120.730">
    <property type="entry name" value="Sec23/Sec24 helical domain"/>
    <property type="match status" value="1"/>
</dbReference>
<dbReference type="InterPro" id="IPR006896">
    <property type="entry name" value="Sec23/24_trunk_dom"/>
</dbReference>
<feature type="domain" description="Sec23/Sec24 trunk" evidence="16">
    <location>
        <begin position="571"/>
        <end position="808"/>
    </location>
</feature>
<dbReference type="Gene3D" id="2.60.40.1670">
    <property type="entry name" value="beta-sandwich domain of Sec23/24"/>
    <property type="match status" value="1"/>
</dbReference>
<feature type="compositionally biased region" description="Pro residues" evidence="13">
    <location>
        <begin position="375"/>
        <end position="400"/>
    </location>
</feature>
<dbReference type="InterPro" id="IPR007123">
    <property type="entry name" value="Gelsolin-like_dom"/>
</dbReference>
<dbReference type="CDD" id="cd01479">
    <property type="entry name" value="Sec24-like"/>
    <property type="match status" value="1"/>
</dbReference>
<evidence type="ECO:0000256" key="6">
    <source>
        <dbReference type="ARBA" id="ARBA00022490"/>
    </source>
</evidence>
<dbReference type="InterPro" id="IPR050550">
    <property type="entry name" value="SEC23_SEC24_subfamily"/>
</dbReference>
<dbReference type="InterPro" id="IPR012990">
    <property type="entry name" value="Beta-sandwich_Sec23_24"/>
</dbReference>
<dbReference type="GO" id="GO:0090110">
    <property type="term" value="P:COPII-coated vesicle cargo loading"/>
    <property type="evidence" value="ECO:0007669"/>
    <property type="project" value="TreeGrafter"/>
</dbReference>
<evidence type="ECO:0000259" key="16">
    <source>
        <dbReference type="Pfam" id="PF04811"/>
    </source>
</evidence>
<dbReference type="GO" id="GO:0070971">
    <property type="term" value="C:endoplasmic reticulum exit site"/>
    <property type="evidence" value="ECO:0007669"/>
    <property type="project" value="TreeGrafter"/>
</dbReference>
<dbReference type="GO" id="GO:0006886">
    <property type="term" value="P:intracellular protein transport"/>
    <property type="evidence" value="ECO:0007669"/>
    <property type="project" value="InterPro"/>
</dbReference>
<dbReference type="SUPFAM" id="SSF82754">
    <property type="entry name" value="C-terminal, gelsolin-like domain of Sec23/24"/>
    <property type="match status" value="1"/>
</dbReference>
<dbReference type="Pfam" id="PF04811">
    <property type="entry name" value="Sec23_trunk"/>
    <property type="match status" value="1"/>
</dbReference>
<organism evidence="19 20">
    <name type="scientific">Geodia barretti</name>
    <name type="common">Barrett's horny sponge</name>
    <dbReference type="NCBI Taxonomy" id="519541"/>
    <lineage>
        <taxon>Eukaryota</taxon>
        <taxon>Metazoa</taxon>
        <taxon>Porifera</taxon>
        <taxon>Demospongiae</taxon>
        <taxon>Heteroscleromorpha</taxon>
        <taxon>Tetractinellida</taxon>
        <taxon>Astrophorina</taxon>
        <taxon>Geodiidae</taxon>
        <taxon>Geodia</taxon>
    </lineage>
</organism>
<feature type="domain" description="Zinc finger Sec23/Sec24-type" evidence="15">
    <location>
        <begin position="498"/>
        <end position="534"/>
    </location>
</feature>
<evidence type="ECO:0000256" key="9">
    <source>
        <dbReference type="ARBA" id="ARBA00022927"/>
    </source>
</evidence>
<gene>
    <name evidence="19" type="ORF">GBAR_LOCUS29057</name>
</gene>
<dbReference type="Pfam" id="PF04810">
    <property type="entry name" value="zf-Sec23_Sec24"/>
    <property type="match status" value="1"/>
</dbReference>
<evidence type="ECO:0000313" key="19">
    <source>
        <dbReference type="EMBL" id="CAI8053135.1"/>
    </source>
</evidence>
<dbReference type="GO" id="GO:0005789">
    <property type="term" value="C:endoplasmic reticulum membrane"/>
    <property type="evidence" value="ECO:0007669"/>
    <property type="project" value="UniProtKB-SubCell"/>
</dbReference>
<evidence type="ECO:0000256" key="10">
    <source>
        <dbReference type="ARBA" id="ARBA00023034"/>
    </source>
</evidence>
<evidence type="ECO:0000259" key="15">
    <source>
        <dbReference type="Pfam" id="PF04810"/>
    </source>
</evidence>
<accession>A0AA35TRJ0</accession>
<comment type="similarity">
    <text evidence="4">Belongs to the SEC23/SEC24 family. SEC24 subfamily.</text>
</comment>
<feature type="compositionally biased region" description="Pro residues" evidence="13">
    <location>
        <begin position="118"/>
        <end position="133"/>
    </location>
</feature>
<feature type="compositionally biased region" description="Polar residues" evidence="13">
    <location>
        <begin position="60"/>
        <end position="74"/>
    </location>
</feature>
<dbReference type="Gene3D" id="3.40.50.410">
    <property type="entry name" value="von Willebrand factor, type A domain"/>
    <property type="match status" value="1"/>
</dbReference>
<dbReference type="PANTHER" id="PTHR13803:SF39">
    <property type="entry name" value="SECRETORY 24AB, ISOFORM A"/>
    <property type="match status" value="1"/>
</dbReference>
<dbReference type="PANTHER" id="PTHR13803">
    <property type="entry name" value="SEC24-RELATED PROTEIN"/>
    <property type="match status" value="1"/>
</dbReference>
<dbReference type="SUPFAM" id="SSF81811">
    <property type="entry name" value="Helical domain of Sec23/24"/>
    <property type="match status" value="1"/>
</dbReference>
<comment type="subcellular location">
    <subcellularLocation>
        <location evidence="1">Cytoplasmic vesicle</location>
        <location evidence="1">COPII-coated vesicle membrane</location>
        <topology evidence="1">Peripheral membrane protein</topology>
        <orientation evidence="1">Cytoplasmic side</orientation>
    </subcellularLocation>
    <subcellularLocation>
        <location evidence="3">Endoplasmic reticulum membrane</location>
        <topology evidence="3">Peripheral membrane protein</topology>
        <orientation evidence="3">Cytoplasmic side</orientation>
    </subcellularLocation>
    <subcellularLocation>
        <location evidence="2">Golgi apparatus membrane</location>
    </subcellularLocation>
</comment>
<dbReference type="AlphaFoldDB" id="A0AA35TRJ0"/>
<keyword evidence="9" id="KW-0653">Protein transport</keyword>
<dbReference type="EMBL" id="CASHTH010004072">
    <property type="protein sequence ID" value="CAI8053135.1"/>
    <property type="molecule type" value="Genomic_DNA"/>
</dbReference>
<dbReference type="InterPro" id="IPR036175">
    <property type="entry name" value="Sec23/24_helical_dom_sf"/>
</dbReference>
<dbReference type="Proteomes" id="UP001174909">
    <property type="component" value="Unassembled WGS sequence"/>
</dbReference>